<dbReference type="GO" id="GO:0008818">
    <property type="term" value="F:cobalamin 5'-phosphate synthase activity"/>
    <property type="evidence" value="ECO:0007669"/>
    <property type="project" value="UniProtKB-UniRule"/>
</dbReference>
<evidence type="ECO:0000313" key="20">
    <source>
        <dbReference type="EMBL" id="HJG85897.1"/>
    </source>
</evidence>
<accession>A0A921SS58</accession>
<dbReference type="GO" id="GO:0005886">
    <property type="term" value="C:plasma membrane"/>
    <property type="evidence" value="ECO:0007669"/>
    <property type="project" value="UniProtKB-SubCell"/>
</dbReference>
<sequence length="256" mass="27161">MKSFWIALAMYSKLPARRVEWDKKSLSWALCWFPAVGIAAGALLFFWLWLAQALGLGAPLRAAVALLIPIAVSGGIHVDGFCDTADALGSHQTREKKLEILKDSHTGAFAVFCCGVYLILFFAAWCQVETPSLETMGVLALTPVLSRSLSGLAAVTQPNARGSGLLATFTAPMDCAKAQVVLAVWIGSCAIAMVCLSPWTGGAAVLAAAGSFFYYIAMSRRQFGGVTGDLAGYFLQVCECAMVLLAALAQRAEVLL</sequence>
<evidence type="ECO:0000256" key="11">
    <source>
        <dbReference type="ARBA" id="ARBA00022842"/>
    </source>
</evidence>
<feature type="transmembrane region" description="Helical" evidence="19">
    <location>
        <begin position="26"/>
        <end position="50"/>
    </location>
</feature>
<evidence type="ECO:0000256" key="12">
    <source>
        <dbReference type="ARBA" id="ARBA00022989"/>
    </source>
</evidence>
<evidence type="ECO:0000256" key="13">
    <source>
        <dbReference type="ARBA" id="ARBA00023136"/>
    </source>
</evidence>
<name>A0A921SS58_9FIRM</name>
<evidence type="ECO:0000313" key="21">
    <source>
        <dbReference type="Proteomes" id="UP000760668"/>
    </source>
</evidence>
<evidence type="ECO:0000256" key="15">
    <source>
        <dbReference type="ARBA" id="ARBA00032605"/>
    </source>
</evidence>
<evidence type="ECO:0000256" key="19">
    <source>
        <dbReference type="HAMAP-Rule" id="MF_00719"/>
    </source>
</evidence>
<protein>
    <recommendedName>
        <fullName evidence="6 19">Adenosylcobinamide-GDP ribazoletransferase</fullName>
        <ecNumber evidence="5 19">2.7.8.26</ecNumber>
    </recommendedName>
    <alternativeName>
        <fullName evidence="16 19">Cobalamin synthase</fullName>
    </alternativeName>
    <alternativeName>
        <fullName evidence="15 19">Cobalamin-5'-phosphate synthase</fullName>
    </alternativeName>
</protein>
<comment type="function">
    <text evidence="14 19">Joins adenosylcobinamide-GDP and alpha-ribazole to generate adenosylcobalamin (Ado-cobalamin). Also synthesizes adenosylcobalamin 5'-phosphate from adenosylcobinamide-GDP and alpha-ribazole 5'-phosphate.</text>
</comment>
<evidence type="ECO:0000256" key="18">
    <source>
        <dbReference type="ARBA" id="ARBA00049504"/>
    </source>
</evidence>
<keyword evidence="8 19" id="KW-0169">Cobalamin biosynthesis</keyword>
<comment type="caution">
    <text evidence="20">The sequence shown here is derived from an EMBL/GenBank/DDBJ whole genome shotgun (WGS) entry which is preliminary data.</text>
</comment>
<keyword evidence="12 19" id="KW-1133">Transmembrane helix</keyword>
<comment type="similarity">
    <text evidence="4 19">Belongs to the CobS family.</text>
</comment>
<dbReference type="AlphaFoldDB" id="A0A921SS58"/>
<gene>
    <name evidence="19" type="primary">cobS</name>
    <name evidence="20" type="ORF">K8V01_02535</name>
</gene>
<evidence type="ECO:0000256" key="2">
    <source>
        <dbReference type="ARBA" id="ARBA00004651"/>
    </source>
</evidence>
<evidence type="ECO:0000256" key="6">
    <source>
        <dbReference type="ARBA" id="ARBA00015850"/>
    </source>
</evidence>
<evidence type="ECO:0000256" key="16">
    <source>
        <dbReference type="ARBA" id="ARBA00032853"/>
    </source>
</evidence>
<evidence type="ECO:0000256" key="9">
    <source>
        <dbReference type="ARBA" id="ARBA00022679"/>
    </source>
</evidence>
<keyword evidence="7 19" id="KW-1003">Cell membrane</keyword>
<dbReference type="RefSeq" id="WP_295368467.1">
    <property type="nucleotide sequence ID" value="NZ_DYUC01000021.1"/>
</dbReference>
<evidence type="ECO:0000256" key="7">
    <source>
        <dbReference type="ARBA" id="ARBA00022475"/>
    </source>
</evidence>
<evidence type="ECO:0000256" key="4">
    <source>
        <dbReference type="ARBA" id="ARBA00010561"/>
    </source>
</evidence>
<reference evidence="20" key="2">
    <citation type="submission" date="2021-09" db="EMBL/GenBank/DDBJ databases">
        <authorList>
            <person name="Gilroy R."/>
        </authorList>
    </citation>
    <scope>NUCLEOTIDE SEQUENCE</scope>
    <source>
        <strain evidence="20">CHK179-5677</strain>
    </source>
</reference>
<keyword evidence="13 19" id="KW-0472">Membrane</keyword>
<keyword evidence="10 19" id="KW-0812">Transmembrane</keyword>
<dbReference type="EC" id="2.7.8.26" evidence="5 19"/>
<keyword evidence="9 19" id="KW-0808">Transferase</keyword>
<keyword evidence="11 19" id="KW-0460">Magnesium</keyword>
<feature type="transmembrane region" description="Helical" evidence="19">
    <location>
        <begin position="176"/>
        <end position="193"/>
    </location>
</feature>
<evidence type="ECO:0000256" key="5">
    <source>
        <dbReference type="ARBA" id="ARBA00013200"/>
    </source>
</evidence>
<dbReference type="PANTHER" id="PTHR34148:SF1">
    <property type="entry name" value="ADENOSYLCOBINAMIDE-GDP RIBAZOLETRANSFERASE"/>
    <property type="match status" value="1"/>
</dbReference>
<comment type="catalytic activity">
    <reaction evidence="17 19">
        <text>alpha-ribazole + adenosylcob(III)inamide-GDP = adenosylcob(III)alamin + GMP + H(+)</text>
        <dbReference type="Rhea" id="RHEA:16049"/>
        <dbReference type="ChEBI" id="CHEBI:10329"/>
        <dbReference type="ChEBI" id="CHEBI:15378"/>
        <dbReference type="ChEBI" id="CHEBI:18408"/>
        <dbReference type="ChEBI" id="CHEBI:58115"/>
        <dbReference type="ChEBI" id="CHEBI:60487"/>
        <dbReference type="EC" id="2.7.8.26"/>
    </reaction>
</comment>
<comment type="cofactor">
    <cofactor evidence="1 19">
        <name>Mg(2+)</name>
        <dbReference type="ChEBI" id="CHEBI:18420"/>
    </cofactor>
</comment>
<dbReference type="InterPro" id="IPR003805">
    <property type="entry name" value="CobS"/>
</dbReference>
<dbReference type="HAMAP" id="MF_00719">
    <property type="entry name" value="CobS"/>
    <property type="match status" value="1"/>
</dbReference>
<evidence type="ECO:0000256" key="17">
    <source>
        <dbReference type="ARBA" id="ARBA00048623"/>
    </source>
</evidence>
<dbReference type="Proteomes" id="UP000760668">
    <property type="component" value="Unassembled WGS sequence"/>
</dbReference>
<evidence type="ECO:0000256" key="3">
    <source>
        <dbReference type="ARBA" id="ARBA00004663"/>
    </source>
</evidence>
<dbReference type="EMBL" id="DYUC01000021">
    <property type="protein sequence ID" value="HJG85897.1"/>
    <property type="molecule type" value="Genomic_DNA"/>
</dbReference>
<dbReference type="Pfam" id="PF02654">
    <property type="entry name" value="CobS"/>
    <property type="match status" value="1"/>
</dbReference>
<comment type="subcellular location">
    <subcellularLocation>
        <location evidence="2 19">Cell membrane</location>
        <topology evidence="2 19">Multi-pass membrane protein</topology>
    </subcellularLocation>
</comment>
<evidence type="ECO:0000256" key="14">
    <source>
        <dbReference type="ARBA" id="ARBA00025228"/>
    </source>
</evidence>
<evidence type="ECO:0000256" key="8">
    <source>
        <dbReference type="ARBA" id="ARBA00022573"/>
    </source>
</evidence>
<comment type="pathway">
    <text evidence="3 19">Cofactor biosynthesis; adenosylcobalamin biosynthesis; adenosylcobalamin from cob(II)yrinate a,c-diamide: step 7/7.</text>
</comment>
<evidence type="ECO:0000256" key="10">
    <source>
        <dbReference type="ARBA" id="ARBA00022692"/>
    </source>
</evidence>
<feature type="transmembrane region" description="Helical" evidence="19">
    <location>
        <begin position="106"/>
        <end position="125"/>
    </location>
</feature>
<evidence type="ECO:0000256" key="1">
    <source>
        <dbReference type="ARBA" id="ARBA00001946"/>
    </source>
</evidence>
<reference evidence="20" key="1">
    <citation type="journal article" date="2021" name="PeerJ">
        <title>Extensive microbial diversity within the chicken gut microbiome revealed by metagenomics and culture.</title>
        <authorList>
            <person name="Gilroy R."/>
            <person name="Ravi A."/>
            <person name="Getino M."/>
            <person name="Pursley I."/>
            <person name="Horton D.L."/>
            <person name="Alikhan N.F."/>
            <person name="Baker D."/>
            <person name="Gharbi K."/>
            <person name="Hall N."/>
            <person name="Watson M."/>
            <person name="Adriaenssens E.M."/>
            <person name="Foster-Nyarko E."/>
            <person name="Jarju S."/>
            <person name="Secka A."/>
            <person name="Antonio M."/>
            <person name="Oren A."/>
            <person name="Chaudhuri R.R."/>
            <person name="La Ragione R."/>
            <person name="Hildebrand F."/>
            <person name="Pallen M.J."/>
        </authorList>
    </citation>
    <scope>NUCLEOTIDE SEQUENCE</scope>
    <source>
        <strain evidence="20">CHK179-5677</strain>
    </source>
</reference>
<dbReference type="GO" id="GO:0009236">
    <property type="term" value="P:cobalamin biosynthetic process"/>
    <property type="evidence" value="ECO:0007669"/>
    <property type="project" value="UniProtKB-UniRule"/>
</dbReference>
<feature type="transmembrane region" description="Helical" evidence="19">
    <location>
        <begin position="230"/>
        <end position="249"/>
    </location>
</feature>
<proteinExistence type="inferred from homology"/>
<comment type="catalytic activity">
    <reaction evidence="18 19">
        <text>alpha-ribazole 5'-phosphate + adenosylcob(III)inamide-GDP = adenosylcob(III)alamin 5'-phosphate + GMP + H(+)</text>
        <dbReference type="Rhea" id="RHEA:23560"/>
        <dbReference type="ChEBI" id="CHEBI:15378"/>
        <dbReference type="ChEBI" id="CHEBI:57918"/>
        <dbReference type="ChEBI" id="CHEBI:58115"/>
        <dbReference type="ChEBI" id="CHEBI:60487"/>
        <dbReference type="ChEBI" id="CHEBI:60493"/>
        <dbReference type="EC" id="2.7.8.26"/>
    </reaction>
</comment>
<dbReference type="PANTHER" id="PTHR34148">
    <property type="entry name" value="ADENOSYLCOBINAMIDE-GDP RIBAZOLETRANSFERASE"/>
    <property type="match status" value="1"/>
</dbReference>
<dbReference type="GO" id="GO:0051073">
    <property type="term" value="F:adenosylcobinamide-GDP ribazoletransferase activity"/>
    <property type="evidence" value="ECO:0007669"/>
    <property type="project" value="UniProtKB-UniRule"/>
</dbReference>
<organism evidence="20 21">
    <name type="scientific">Pseudoflavonifractor capillosus</name>
    <dbReference type="NCBI Taxonomy" id="106588"/>
    <lineage>
        <taxon>Bacteria</taxon>
        <taxon>Bacillati</taxon>
        <taxon>Bacillota</taxon>
        <taxon>Clostridia</taxon>
        <taxon>Eubacteriales</taxon>
        <taxon>Oscillospiraceae</taxon>
        <taxon>Pseudoflavonifractor</taxon>
    </lineage>
</organism>